<evidence type="ECO:0000313" key="1">
    <source>
        <dbReference type="EMBL" id="ACB75707.1"/>
    </source>
</evidence>
<dbReference type="Proteomes" id="UP000007013">
    <property type="component" value="Chromosome"/>
</dbReference>
<name>B1ZSA8_OPITP</name>
<accession>B1ZSA8</accession>
<keyword evidence="2" id="KW-1185">Reference proteome</keyword>
<reference evidence="1 2" key="1">
    <citation type="journal article" date="2011" name="J. Bacteriol.">
        <title>Genome sequence of the verrucomicrobium Opitutus terrae PB90-1, an abundant inhabitant of rice paddy soil ecosystems.</title>
        <authorList>
            <person name="van Passel M.W."/>
            <person name="Kant R."/>
            <person name="Palva A."/>
            <person name="Copeland A."/>
            <person name="Lucas S."/>
            <person name="Lapidus A."/>
            <person name="Glavina del Rio T."/>
            <person name="Pitluck S."/>
            <person name="Goltsman E."/>
            <person name="Clum A."/>
            <person name="Sun H."/>
            <person name="Schmutz J."/>
            <person name="Larimer F.W."/>
            <person name="Land M.L."/>
            <person name="Hauser L."/>
            <person name="Kyrpides N."/>
            <person name="Mikhailova N."/>
            <person name="Richardson P.P."/>
            <person name="Janssen P.H."/>
            <person name="de Vos W.M."/>
            <person name="Smidt H."/>
        </authorList>
    </citation>
    <scope>NUCLEOTIDE SEQUENCE [LARGE SCALE GENOMIC DNA]</scope>
    <source>
        <strain evidence="2">DSM 11246 / JCM 15787 / PB90-1</strain>
    </source>
</reference>
<dbReference type="EMBL" id="CP001032">
    <property type="protein sequence ID" value="ACB75707.1"/>
    <property type="molecule type" value="Genomic_DNA"/>
</dbReference>
<organism evidence="1 2">
    <name type="scientific">Opitutus terrae (strain DSM 11246 / JCM 15787 / PB90-1)</name>
    <dbReference type="NCBI Taxonomy" id="452637"/>
    <lineage>
        <taxon>Bacteria</taxon>
        <taxon>Pseudomonadati</taxon>
        <taxon>Verrucomicrobiota</taxon>
        <taxon>Opitutia</taxon>
        <taxon>Opitutales</taxon>
        <taxon>Opitutaceae</taxon>
        <taxon>Opitutus</taxon>
    </lineage>
</organism>
<dbReference type="KEGG" id="ote:Oter_2425"/>
<protein>
    <submittedName>
        <fullName evidence="1">Uncharacterized protein</fullName>
    </submittedName>
</protein>
<dbReference type="HOGENOM" id="CLU_1523670_0_0_0"/>
<dbReference type="OrthoDB" id="9851355at2"/>
<evidence type="ECO:0000313" key="2">
    <source>
        <dbReference type="Proteomes" id="UP000007013"/>
    </source>
</evidence>
<sequence length="176" mass="19553">MYRARVKLTVTQFNKTSGEFGPGVAAPYVKAKLSDLVDISAKQRSKGSPFKLEPEDPPEGVPQKIKIKVDEGYRNGAEITYQLPAGTGANDNYTILGVAFSSRNEENKKEVGRQEFPQVMLNRDEDSSELTITDMCSEVSENKKEFYYGILIQNVNEGTIGIYDPGIVHEPVERST</sequence>
<gene>
    <name evidence="1" type="ordered locus">Oter_2425</name>
</gene>
<dbReference type="RefSeq" id="WP_012375243.1">
    <property type="nucleotide sequence ID" value="NC_010571.1"/>
</dbReference>
<dbReference type="AlphaFoldDB" id="B1ZSA8"/>
<proteinExistence type="predicted"/>